<keyword evidence="7 12" id="KW-0040">ANK repeat</keyword>
<feature type="repeat" description="ANK" evidence="12">
    <location>
        <begin position="323"/>
        <end position="355"/>
    </location>
</feature>
<evidence type="ECO:0000256" key="14">
    <source>
        <dbReference type="SAM" id="Phobius"/>
    </source>
</evidence>
<dbReference type="RefSeq" id="XP_015509668.2">
    <property type="nucleotide sequence ID" value="XM_015654182.2"/>
</dbReference>
<dbReference type="InterPro" id="IPR005821">
    <property type="entry name" value="Ion_trans_dom"/>
</dbReference>
<evidence type="ECO:0000256" key="5">
    <source>
        <dbReference type="ARBA" id="ARBA00022737"/>
    </source>
</evidence>
<dbReference type="GO" id="GO:0034703">
    <property type="term" value="C:cation channel complex"/>
    <property type="evidence" value="ECO:0007669"/>
    <property type="project" value="UniProtKB-ARBA"/>
</dbReference>
<reference evidence="17 18" key="1">
    <citation type="submission" date="2025-05" db="UniProtKB">
        <authorList>
            <consortium name="RefSeq"/>
        </authorList>
    </citation>
    <scope>IDENTIFICATION</scope>
    <source>
        <tissue evidence="17 18">Thorax and Abdomen</tissue>
    </source>
</reference>
<dbReference type="SUPFAM" id="SSF48403">
    <property type="entry name" value="Ankyrin repeat"/>
    <property type="match status" value="1"/>
</dbReference>
<evidence type="ECO:0000256" key="4">
    <source>
        <dbReference type="ARBA" id="ARBA00022692"/>
    </source>
</evidence>
<dbReference type="Pfam" id="PF13637">
    <property type="entry name" value="Ank_4"/>
    <property type="match status" value="1"/>
</dbReference>
<gene>
    <name evidence="17 18 19" type="primary">LOC107216865</name>
</gene>
<evidence type="ECO:0000256" key="10">
    <source>
        <dbReference type="ARBA" id="ARBA00023180"/>
    </source>
</evidence>
<feature type="transmembrane region" description="Helical" evidence="14">
    <location>
        <begin position="554"/>
        <end position="577"/>
    </location>
</feature>
<feature type="transmembrane region" description="Helical" evidence="14">
    <location>
        <begin position="786"/>
        <end position="812"/>
    </location>
</feature>
<feature type="transmembrane region" description="Helical" evidence="14">
    <location>
        <begin position="714"/>
        <end position="734"/>
    </location>
</feature>
<dbReference type="RefSeq" id="XP_046600521.1">
    <property type="nucleotide sequence ID" value="XM_046744565.1"/>
</dbReference>
<evidence type="ECO:0000256" key="2">
    <source>
        <dbReference type="ARBA" id="ARBA00022448"/>
    </source>
</evidence>
<feature type="transmembrane region" description="Helical" evidence="14">
    <location>
        <begin position="675"/>
        <end position="702"/>
    </location>
</feature>
<keyword evidence="10" id="KW-0325">Glycoprotein</keyword>
<evidence type="ECO:0000313" key="18">
    <source>
        <dbReference type="RefSeq" id="XP_015509669.2"/>
    </source>
</evidence>
<evidence type="ECO:0000313" key="19">
    <source>
        <dbReference type="RefSeq" id="XP_046600521.1"/>
    </source>
</evidence>
<keyword evidence="5" id="KW-0677">Repeat</keyword>
<evidence type="ECO:0000313" key="17">
    <source>
        <dbReference type="RefSeq" id="XP_015509668.2"/>
    </source>
</evidence>
<organism evidence="16 17">
    <name type="scientific">Neodiprion lecontei</name>
    <name type="common">Redheaded pine sawfly</name>
    <dbReference type="NCBI Taxonomy" id="441921"/>
    <lineage>
        <taxon>Eukaryota</taxon>
        <taxon>Metazoa</taxon>
        <taxon>Ecdysozoa</taxon>
        <taxon>Arthropoda</taxon>
        <taxon>Hexapoda</taxon>
        <taxon>Insecta</taxon>
        <taxon>Pterygota</taxon>
        <taxon>Neoptera</taxon>
        <taxon>Endopterygota</taxon>
        <taxon>Hymenoptera</taxon>
        <taxon>Tenthredinoidea</taxon>
        <taxon>Diprionidae</taxon>
        <taxon>Diprioninae</taxon>
        <taxon>Neodiprion</taxon>
    </lineage>
</organism>
<evidence type="ECO:0000256" key="1">
    <source>
        <dbReference type="ARBA" id="ARBA00004141"/>
    </source>
</evidence>
<dbReference type="PROSITE" id="PS50088">
    <property type="entry name" value="ANK_REPEAT"/>
    <property type="match status" value="5"/>
</dbReference>
<evidence type="ECO:0000256" key="9">
    <source>
        <dbReference type="ARBA" id="ARBA00023136"/>
    </source>
</evidence>
<keyword evidence="2" id="KW-0813">Transport</keyword>
<keyword evidence="6 14" id="KW-1133">Transmembrane helix</keyword>
<sequence length="1002" mass="110734">MGAGEKQPGVPSLPPPKKRVQLERTSSLQAVASPTPKKLNRRTATSLLLTRWIGGGHDRSSLVKQEATVEDGWLPEEHCMDFGTPPPVEEPHCYSMCLSESSFTEESNYVITVCRETVKGILTEHMRGVGGRLQLFEDVELGRITDQSIGRVLESCKSVEAEALFLYASFLGRDELLPKFLEAEVDVNHAEAEQGLTALHLCAFSNSLKGVKFLIKNGARVNSRKIYTPFQYAAFGNSYDVAKFFLDEGVAQVVPTGDDTVLHCAARSNALEVLRLVAPGNPDLNTLDCAGLAPIHYVTDRDHPGCLAALLQAGCQVDVTTRKGDTALHLAAEAGCAENLEILLDHGADPTLKNHRAQTALHLAARAHSLEGVKVLLKKGGSNPNDEDNDGRTPLHVALGRSTLAFDVSEFLVAWKADVNKADKYGYTPLHVAAINELSQCVDILILNGADLSAKTKGGTTALSIILRKTPTSLNVFKEKLDSSIALRQHGSATGEVELRLDFHPLLQHGRQSEIGYLATFITEGYKEVLEHPLCQSFLHLKWQKIRKYYVGRLLFYLLYVLVVTAWVMTALAHNYYNESRGVFDEGRQPGNNTTTSIINEILYHHPVVMEIAWYALTILTVLEVLRKVAGISTFVSVRQFFTQVDNLVEWCVVISVFASSFIFTGRTYSWQNHIGAYAVLCGWTNLMLMIGQLPMFGAYVAMFTSIQAQVIKLLMAYACLLIGFTASFCVMFPQSKAFSRPHTGLIKVLVMMTGEVDFESLFFPGNDDLETMAKSNGSSWVLLQVSAQLCFLLFLLFVTIVLMNLLVGIAVHDIKGLQKTAGLAKLVRQTKLICEVETALFLGLLPRRLIRMLKWTAFVLPPSLRVVLTVRPLNPREKRLPPDVLASAYRIARDRKCTPIGGTLRSRASCSTTYTYVKSDGESTLRRDVHIEDDEDDAVVRASSQPETIQRSSGGDISQLREEICELKKICDQNQKLIQDLVVALAMDSRNGSEDVKSSDR</sequence>
<evidence type="ECO:0000313" key="16">
    <source>
        <dbReference type="Proteomes" id="UP000829291"/>
    </source>
</evidence>
<evidence type="ECO:0000256" key="12">
    <source>
        <dbReference type="PROSITE-ProRule" id="PRU00023"/>
    </source>
</evidence>
<dbReference type="Pfam" id="PF12796">
    <property type="entry name" value="Ank_2"/>
    <property type="match status" value="2"/>
</dbReference>
<dbReference type="InterPro" id="IPR052076">
    <property type="entry name" value="TRP_cation_channel"/>
</dbReference>
<dbReference type="GO" id="GO:0005216">
    <property type="term" value="F:monoatomic ion channel activity"/>
    <property type="evidence" value="ECO:0007669"/>
    <property type="project" value="InterPro"/>
</dbReference>
<dbReference type="Pfam" id="PF00520">
    <property type="entry name" value="Ion_trans"/>
    <property type="match status" value="1"/>
</dbReference>
<dbReference type="InterPro" id="IPR036770">
    <property type="entry name" value="Ankyrin_rpt-contain_sf"/>
</dbReference>
<feature type="compositionally biased region" description="Polar residues" evidence="13">
    <location>
        <begin position="23"/>
        <end position="32"/>
    </location>
</feature>
<dbReference type="AlphaFoldDB" id="A0A6J0B7S4"/>
<evidence type="ECO:0000256" key="13">
    <source>
        <dbReference type="SAM" id="MobiDB-lite"/>
    </source>
</evidence>
<feature type="transmembrane region" description="Helical" evidence="14">
    <location>
        <begin position="648"/>
        <end position="669"/>
    </location>
</feature>
<dbReference type="RefSeq" id="XP_015509669.2">
    <property type="nucleotide sequence ID" value="XM_015654183.2"/>
</dbReference>
<dbReference type="KEGG" id="nlo:107216865"/>
<dbReference type="SMART" id="SM00248">
    <property type="entry name" value="ANK"/>
    <property type="match status" value="8"/>
</dbReference>
<evidence type="ECO:0000256" key="6">
    <source>
        <dbReference type="ARBA" id="ARBA00022989"/>
    </source>
</evidence>
<accession>A0A6J0B7S4</accession>
<feature type="repeat" description="ANK" evidence="12">
    <location>
        <begin position="390"/>
        <end position="424"/>
    </location>
</feature>
<feature type="domain" description="Ion transport" evidence="15">
    <location>
        <begin position="561"/>
        <end position="821"/>
    </location>
</feature>
<feature type="repeat" description="ANK" evidence="12">
    <location>
        <begin position="425"/>
        <end position="457"/>
    </location>
</feature>
<keyword evidence="8" id="KW-0406">Ion transport</keyword>
<feature type="repeat" description="ANK" evidence="12">
    <location>
        <begin position="356"/>
        <end position="389"/>
    </location>
</feature>
<dbReference type="OrthoDB" id="7464126at2759"/>
<feature type="region of interest" description="Disordered" evidence="13">
    <location>
        <begin position="1"/>
        <end position="39"/>
    </location>
</feature>
<protein>
    <submittedName>
        <fullName evidence="17 18">Transient receptor potential channel pyrexia</fullName>
    </submittedName>
</protein>
<keyword evidence="11" id="KW-0407">Ion channel</keyword>
<keyword evidence="17 18" id="KW-0675">Receptor</keyword>
<evidence type="ECO:0000256" key="8">
    <source>
        <dbReference type="ARBA" id="ARBA00023065"/>
    </source>
</evidence>
<keyword evidence="9 14" id="KW-0472">Membrane</keyword>
<evidence type="ECO:0000256" key="3">
    <source>
        <dbReference type="ARBA" id="ARBA00022606"/>
    </source>
</evidence>
<keyword evidence="4 14" id="KW-0812">Transmembrane</keyword>
<evidence type="ECO:0000259" key="15">
    <source>
        <dbReference type="Pfam" id="PF00520"/>
    </source>
</evidence>
<keyword evidence="3" id="KW-0716">Sensory transduction</keyword>
<dbReference type="InterPro" id="IPR002110">
    <property type="entry name" value="Ankyrin_rpt"/>
</dbReference>
<name>A0A6J0B7S4_NEOLC</name>
<evidence type="ECO:0000256" key="7">
    <source>
        <dbReference type="ARBA" id="ARBA00023043"/>
    </source>
</evidence>
<dbReference type="PANTHER" id="PTHR47143:SF1">
    <property type="entry name" value="ION_TRANS DOMAIN-CONTAINING PROTEIN"/>
    <property type="match status" value="1"/>
</dbReference>
<dbReference type="PANTHER" id="PTHR47143">
    <property type="entry name" value="TRANSIENT RECEPTOR POTENTIAL CATION CHANNEL PROTEIN PAINLESS"/>
    <property type="match status" value="1"/>
</dbReference>
<dbReference type="Proteomes" id="UP000829291">
    <property type="component" value="Chromosome 7"/>
</dbReference>
<evidence type="ECO:0000256" key="11">
    <source>
        <dbReference type="ARBA" id="ARBA00023303"/>
    </source>
</evidence>
<comment type="subcellular location">
    <subcellularLocation>
        <location evidence="1">Membrane</location>
        <topology evidence="1">Multi-pass membrane protein</topology>
    </subcellularLocation>
</comment>
<dbReference type="GeneID" id="107216865"/>
<dbReference type="Gene3D" id="1.25.40.20">
    <property type="entry name" value="Ankyrin repeat-containing domain"/>
    <property type="match status" value="3"/>
</dbReference>
<keyword evidence="16" id="KW-1185">Reference proteome</keyword>
<dbReference type="PROSITE" id="PS50297">
    <property type="entry name" value="ANK_REP_REGION"/>
    <property type="match status" value="5"/>
</dbReference>
<feature type="repeat" description="ANK" evidence="12">
    <location>
        <begin position="194"/>
        <end position="226"/>
    </location>
</feature>
<proteinExistence type="predicted"/>